<comment type="caution">
    <text evidence="3">The sequence shown here is derived from an EMBL/GenBank/DDBJ whole genome shotgun (WGS) entry which is preliminary data.</text>
</comment>
<evidence type="ECO:0000259" key="1">
    <source>
        <dbReference type="PROSITE" id="PS50404"/>
    </source>
</evidence>
<reference evidence="3" key="1">
    <citation type="submission" date="2021-02" db="EMBL/GenBank/DDBJ databases">
        <authorList>
            <person name="Vanwijnsberghe S."/>
        </authorList>
    </citation>
    <scope>NUCLEOTIDE SEQUENCE</scope>
    <source>
        <strain evidence="3">R-70211</strain>
    </source>
</reference>
<name>A0A9N8QUE5_9BURK</name>
<dbReference type="CDD" id="cd03056">
    <property type="entry name" value="GST_N_4"/>
    <property type="match status" value="1"/>
</dbReference>
<feature type="domain" description="GST C-terminal" evidence="2">
    <location>
        <begin position="88"/>
        <end position="209"/>
    </location>
</feature>
<dbReference type="EMBL" id="CAJNAS010000002">
    <property type="protein sequence ID" value="CAE6865922.1"/>
    <property type="molecule type" value="Genomic_DNA"/>
</dbReference>
<gene>
    <name evidence="3" type="primary">nagL_2</name>
    <name evidence="3" type="ORF">R70211_00796</name>
</gene>
<dbReference type="SFLD" id="SFLDG00358">
    <property type="entry name" value="Main_(cytGST)"/>
    <property type="match status" value="1"/>
</dbReference>
<dbReference type="AlphaFoldDB" id="A0A9N8QUE5"/>
<dbReference type="InterPro" id="IPR004046">
    <property type="entry name" value="GST_C"/>
</dbReference>
<keyword evidence="4" id="KW-1185">Reference proteome</keyword>
<evidence type="ECO:0000313" key="3">
    <source>
        <dbReference type="EMBL" id="CAE6865922.1"/>
    </source>
</evidence>
<dbReference type="InterPro" id="IPR040079">
    <property type="entry name" value="Glutathione_S-Trfase"/>
</dbReference>
<dbReference type="PROSITE" id="PS50405">
    <property type="entry name" value="GST_CTER"/>
    <property type="match status" value="1"/>
</dbReference>
<dbReference type="InterPro" id="IPR036249">
    <property type="entry name" value="Thioredoxin-like_sf"/>
</dbReference>
<dbReference type="Pfam" id="PF00043">
    <property type="entry name" value="GST_C"/>
    <property type="match status" value="1"/>
</dbReference>
<dbReference type="PANTHER" id="PTHR44051:SF2">
    <property type="entry name" value="HYPOTHETICAL GLUTATHIONE S-TRANSFERASE LIKE PROTEIN"/>
    <property type="match status" value="1"/>
</dbReference>
<evidence type="ECO:0000259" key="2">
    <source>
        <dbReference type="PROSITE" id="PS50405"/>
    </source>
</evidence>
<dbReference type="SFLD" id="SFLDS00019">
    <property type="entry name" value="Glutathione_Transferase_(cytos"/>
    <property type="match status" value="1"/>
</dbReference>
<dbReference type="InterPro" id="IPR010987">
    <property type="entry name" value="Glutathione-S-Trfase_C-like"/>
</dbReference>
<dbReference type="PROSITE" id="PS50404">
    <property type="entry name" value="GST_NTER"/>
    <property type="match status" value="1"/>
</dbReference>
<feature type="domain" description="GST N-terminal" evidence="1">
    <location>
        <begin position="1"/>
        <end position="82"/>
    </location>
</feature>
<dbReference type="Proteomes" id="UP000675121">
    <property type="component" value="Unassembled WGS sequence"/>
</dbReference>
<keyword evidence="3" id="KW-0413">Isomerase</keyword>
<dbReference type="InterPro" id="IPR004045">
    <property type="entry name" value="Glutathione_S-Trfase_N"/>
</dbReference>
<dbReference type="EC" id="5.2.1.4" evidence="3"/>
<protein>
    <submittedName>
        <fullName evidence="3">Maleylpyruvate isomerase</fullName>
        <ecNumber evidence="3">5.2.1.4</ecNumber>
    </submittedName>
</protein>
<dbReference type="Gene3D" id="1.20.1050.10">
    <property type="match status" value="1"/>
</dbReference>
<dbReference type="Pfam" id="PF13417">
    <property type="entry name" value="GST_N_3"/>
    <property type="match status" value="1"/>
</dbReference>
<proteinExistence type="predicted"/>
<dbReference type="SUPFAM" id="SSF52833">
    <property type="entry name" value="Thioredoxin-like"/>
    <property type="match status" value="1"/>
</dbReference>
<dbReference type="PANTHER" id="PTHR44051">
    <property type="entry name" value="GLUTATHIONE S-TRANSFERASE-RELATED"/>
    <property type="match status" value="1"/>
</dbReference>
<dbReference type="Gene3D" id="3.40.30.10">
    <property type="entry name" value="Glutaredoxin"/>
    <property type="match status" value="1"/>
</dbReference>
<dbReference type="RefSeq" id="WP_201082732.1">
    <property type="nucleotide sequence ID" value="NZ_CAJNAS010000002.1"/>
</dbReference>
<accession>A0A9N8QUE5</accession>
<dbReference type="SUPFAM" id="SSF47616">
    <property type="entry name" value="GST C-terminal domain-like"/>
    <property type="match status" value="1"/>
</dbReference>
<organism evidence="3 4">
    <name type="scientific">Paraburkholderia domus</name>
    <dbReference type="NCBI Taxonomy" id="2793075"/>
    <lineage>
        <taxon>Bacteria</taxon>
        <taxon>Pseudomonadati</taxon>
        <taxon>Pseudomonadota</taxon>
        <taxon>Betaproteobacteria</taxon>
        <taxon>Burkholderiales</taxon>
        <taxon>Burkholderiaceae</taxon>
        <taxon>Paraburkholderia</taxon>
    </lineage>
</organism>
<dbReference type="InterPro" id="IPR036282">
    <property type="entry name" value="Glutathione-S-Trfase_C_sf"/>
</dbReference>
<sequence length="209" mass="23617">MIKLYNYELSGNCYKLRLFMNIIGLQYETVAVDFYPGREHKSAAFLAINPWGQLPVLEDGQCRLRDAQAILVYLASAYDPQSNWFPADPQTRAQVCAWLAVADDITRTASAARLHDALGYELDVESARRDARVIFRLIDDHLAETEMEGGLWLAAEWPTIADIACFPYIALSQEGGISRDDFPAIRRWIDRVRHLNGFIGMPGIFAPHV</sequence>
<evidence type="ECO:0000313" key="4">
    <source>
        <dbReference type="Proteomes" id="UP000675121"/>
    </source>
</evidence>
<dbReference type="GO" id="GO:0050077">
    <property type="term" value="F:maleylpyruvate isomerase activity"/>
    <property type="evidence" value="ECO:0007669"/>
    <property type="project" value="UniProtKB-EC"/>
</dbReference>